<evidence type="ECO:0000256" key="2">
    <source>
        <dbReference type="SAM" id="Phobius"/>
    </source>
</evidence>
<comment type="caution">
    <text evidence="3">The sequence shown here is derived from an EMBL/GenBank/DDBJ whole genome shotgun (WGS) entry which is preliminary data.</text>
</comment>
<evidence type="ECO:0000313" key="4">
    <source>
        <dbReference type="Proteomes" id="UP001596086"/>
    </source>
</evidence>
<gene>
    <name evidence="3" type="ORF">ACFPO9_13190</name>
</gene>
<evidence type="ECO:0000256" key="1">
    <source>
        <dbReference type="SAM" id="MobiDB-lite"/>
    </source>
</evidence>
<keyword evidence="2" id="KW-0812">Transmembrane</keyword>
<accession>A0ABW0S145</accession>
<name>A0ABW0S145_9BURK</name>
<reference evidence="4" key="1">
    <citation type="journal article" date="2019" name="Int. J. Syst. Evol. Microbiol.">
        <title>The Global Catalogue of Microorganisms (GCM) 10K type strain sequencing project: providing services to taxonomists for standard genome sequencing and annotation.</title>
        <authorList>
            <consortium name="The Broad Institute Genomics Platform"/>
            <consortium name="The Broad Institute Genome Sequencing Center for Infectious Disease"/>
            <person name="Wu L."/>
            <person name="Ma J."/>
        </authorList>
    </citation>
    <scope>NUCLEOTIDE SEQUENCE [LARGE SCALE GENOMIC DNA]</scope>
    <source>
        <strain evidence="4">CGMCC 4.5798</strain>
    </source>
</reference>
<evidence type="ECO:0000313" key="3">
    <source>
        <dbReference type="EMBL" id="MFC5549465.1"/>
    </source>
</evidence>
<dbReference type="Proteomes" id="UP001596086">
    <property type="component" value="Unassembled WGS sequence"/>
</dbReference>
<keyword evidence="4" id="KW-1185">Reference proteome</keyword>
<dbReference type="EMBL" id="JBHSMZ010000008">
    <property type="protein sequence ID" value="MFC5549465.1"/>
    <property type="molecule type" value="Genomic_DNA"/>
</dbReference>
<keyword evidence="2" id="KW-0472">Membrane</keyword>
<feature type="transmembrane region" description="Helical" evidence="2">
    <location>
        <begin position="139"/>
        <end position="157"/>
    </location>
</feature>
<keyword evidence="2" id="KW-1133">Transmembrane helix</keyword>
<feature type="region of interest" description="Disordered" evidence="1">
    <location>
        <begin position="1"/>
        <end position="42"/>
    </location>
</feature>
<sequence>MRTLDERRAAQAARDNPPPRPSYEQRDARTPPPPQGYGYGYGNAPAPAQAPVIINQGGGGGLGHVIAGAVLANSVANAHARNNNNANNNGGGYYPAPSGSAGGLANQAGAGSVGGSTGAPVTASPGAPAPAAPAKGGSVFGTIVWLAVLALIGWVVYRLWKRAKARRAADKPNYSFERN</sequence>
<evidence type="ECO:0008006" key="5">
    <source>
        <dbReference type="Google" id="ProtNLM"/>
    </source>
</evidence>
<feature type="region of interest" description="Disordered" evidence="1">
    <location>
        <begin position="108"/>
        <end position="131"/>
    </location>
</feature>
<dbReference type="RefSeq" id="WP_379771490.1">
    <property type="nucleotide sequence ID" value="NZ_JBHSMZ010000008.1"/>
</dbReference>
<protein>
    <recommendedName>
        <fullName evidence="5">Transmembrane protein</fullName>
    </recommendedName>
</protein>
<proteinExistence type="predicted"/>
<organism evidence="3 4">
    <name type="scientific">Massilia aerilata</name>
    <dbReference type="NCBI Taxonomy" id="453817"/>
    <lineage>
        <taxon>Bacteria</taxon>
        <taxon>Pseudomonadati</taxon>
        <taxon>Pseudomonadota</taxon>
        <taxon>Betaproteobacteria</taxon>
        <taxon>Burkholderiales</taxon>
        <taxon>Oxalobacteraceae</taxon>
        <taxon>Telluria group</taxon>
        <taxon>Massilia</taxon>
    </lineage>
</organism>